<dbReference type="Gene3D" id="2.60.420.10">
    <property type="entry name" value="Maltose phosphorylase, domain 3"/>
    <property type="match status" value="1"/>
</dbReference>
<feature type="site" description="Important for catalytic activity and assists the phosphoryl transfer reaction to Asp8 by balancing charge and orienting the reacting groups" evidence="5">
    <location>
        <position position="856"/>
    </location>
</feature>
<dbReference type="Pfam" id="PF03633">
    <property type="entry name" value="Glyco_hydro_65C"/>
    <property type="match status" value="1"/>
</dbReference>
<protein>
    <submittedName>
        <fullName evidence="9">Beta-phosphoglucomutase</fullName>
    </submittedName>
</protein>
<evidence type="ECO:0000256" key="2">
    <source>
        <dbReference type="PIRSR" id="PIRSR610972-1"/>
    </source>
</evidence>
<dbReference type="InterPro" id="IPR005195">
    <property type="entry name" value="Glyco_hydro_65_M"/>
</dbReference>
<feature type="binding site" evidence="4">
    <location>
        <position position="753"/>
    </location>
    <ligand>
        <name>Mg(2+)</name>
        <dbReference type="ChEBI" id="CHEBI:18420"/>
    </ligand>
</feature>
<evidence type="ECO:0000313" key="9">
    <source>
        <dbReference type="EMBL" id="QXE25294.1"/>
    </source>
</evidence>
<feature type="binding site" evidence="3">
    <location>
        <position position="769"/>
    </location>
    <ligand>
        <name>substrate</name>
    </ligand>
</feature>
<sequence length="963" mass="109555">MDTKDSFRHFIYTDWILIENQFDPSQLQVRETIFTIGNGYVGTRGSFEESYPHALPATFIQGIYDDVPVVYTELANCPDWLQLTITIEGERFRLDQGEILAYDRQLDLRQGILHRAVRWRSPSNQTIDINFTRFASLADPHVLGQRCQLKAIDFDGIVEIQASVNGYPENQGFNHWEGLDQGKIDQGFWLQSRTRNSRIEIGLAAKISLSGTQALCQVNTTPGYPTWSASFYLKAQNLVTVDKIVTVFTSQDVKSPVLAAKNKLTQLPDYSTLLKENEATWQQVWQDSDIVIEGDSTAAFAVRYNLFQLLIAAPRHNDQVSIPAKTLSGFGYHGHIFWDTEIFILPFFIFTQPTLARNLLSYRYHTLPGARRKATHYGYTGAMFAWESAVTGDEVTPRWSLPRDFYGEDVRIWCRDREIHISADIAYAVWHYWQATEDDQWMQQQGAEIILDTAIFWQSRVEFNTQSQCYEIRGVIGADEYHELVHNNSFTNRMVQWHLEKAVLIYDWLQDNFPEQASQLASKLQITPTDINKWRDIIHKIYFPIHENDELIEQFAGFFQLKDINLTEYEPRQRSMQMILGVEGINKWQVLKQPDVLMLLYLMRQSGDFPYNQNTLTANWDYYAPRTDITYGSSLAPSIHAILAADLGKSKLAYQHFLQAALVDLEDKRGNTQDGIHGASAGGIWQTVVFGFGGIKIRNNQPVAHPHLPPNWTRLKFKLHWRGQWHEFDLYPTPPQVPHPVVSSPQIQGTIFDLDGVLTDTAEYHYQAWQRLADEEGIPFNRQANEALRGVSRRASLMLIIGNRRYSDAEIEEMMERKNQYYVELIKNISSQDLLPGAVSLLDQLRQAQIKIAIGSGSKNARTVIERLGIADKVDAIADGYSVQKPKPAPDLFLFAAQQLGLAPSLCVVFEDATAGIAAGLAAGMWTVGLGPGERVGAAHVVLPNLAGIKWVDIRAKLTRYSR</sequence>
<feature type="binding site" evidence="4">
    <location>
        <position position="911"/>
    </location>
    <ligand>
        <name>Mg(2+)</name>
        <dbReference type="ChEBI" id="CHEBI:18420"/>
    </ligand>
</feature>
<dbReference type="RefSeq" id="WP_190608887.1">
    <property type="nucleotide sequence ID" value="NZ_CP021056.1"/>
</dbReference>
<proteinExistence type="inferred from homology"/>
<dbReference type="NCBIfam" id="TIGR01990">
    <property type="entry name" value="bPGM"/>
    <property type="match status" value="1"/>
</dbReference>
<feature type="binding site" evidence="3">
    <location>
        <position position="887"/>
    </location>
    <ligand>
        <name>substrate</name>
    </ligand>
</feature>
<dbReference type="Gene3D" id="2.70.98.40">
    <property type="entry name" value="Glycoside hydrolase, family 65, N-terminal domain"/>
    <property type="match status" value="1"/>
</dbReference>
<dbReference type="GO" id="GO:0008801">
    <property type="term" value="F:beta-phosphoglucomutase activity"/>
    <property type="evidence" value="ECO:0007669"/>
    <property type="project" value="InterPro"/>
</dbReference>
<dbReference type="InterPro" id="IPR011013">
    <property type="entry name" value="Gal_mutarotase_sf_dom"/>
</dbReference>
<dbReference type="Gene3D" id="3.40.50.1000">
    <property type="entry name" value="HAD superfamily/HAD-like"/>
    <property type="match status" value="1"/>
</dbReference>
<keyword evidence="4" id="KW-0460">Magnesium</keyword>
<dbReference type="CDD" id="cd02598">
    <property type="entry name" value="HAD_BPGM"/>
    <property type="match status" value="1"/>
</dbReference>
<feature type="binding site" evidence="3">
    <location>
        <position position="818"/>
    </location>
    <ligand>
        <name>substrate</name>
    </ligand>
</feature>
<evidence type="ECO:0000259" key="7">
    <source>
        <dbReference type="Pfam" id="PF03633"/>
    </source>
</evidence>
<feature type="domain" description="Glycoside hydrolase family 65 C-terminal" evidence="7">
    <location>
        <begin position="696"/>
        <end position="727"/>
    </location>
</feature>
<dbReference type="EMBL" id="CP021056">
    <property type="protein sequence ID" value="QXE25294.1"/>
    <property type="molecule type" value="Genomic_DNA"/>
</dbReference>
<evidence type="ECO:0000256" key="4">
    <source>
        <dbReference type="PIRSR" id="PIRSR610972-3"/>
    </source>
</evidence>
<dbReference type="SUPFAM" id="SSF74650">
    <property type="entry name" value="Galactose mutarotase-like"/>
    <property type="match status" value="1"/>
</dbReference>
<dbReference type="SUPFAM" id="SSF56784">
    <property type="entry name" value="HAD-like"/>
    <property type="match status" value="1"/>
</dbReference>
<dbReference type="NCBIfam" id="TIGR01509">
    <property type="entry name" value="HAD-SF-IA-v3"/>
    <property type="match status" value="1"/>
</dbReference>
<keyword evidence="4" id="KW-0479">Metal-binding</keyword>
<evidence type="ECO:0000313" key="10">
    <source>
        <dbReference type="Proteomes" id="UP000683511"/>
    </source>
</evidence>
<feature type="binding site" evidence="3">
    <location>
        <position position="796"/>
    </location>
    <ligand>
        <name>substrate</name>
    </ligand>
</feature>
<dbReference type="Proteomes" id="UP000683511">
    <property type="component" value="Chromosome"/>
</dbReference>
<dbReference type="InterPro" id="IPR037018">
    <property type="entry name" value="GH65_N"/>
</dbReference>
<reference evidence="9" key="1">
    <citation type="submission" date="2017-04" db="EMBL/GenBank/DDBJ databases">
        <title>Genome deletions in a multicellular cyanobacterial endosymbiont for morphological adaptation in marine diatoms.</title>
        <authorList>
            <person name="Wang Y."/>
            <person name="Gao H."/>
            <person name="Li R."/>
            <person name="Xu X."/>
        </authorList>
    </citation>
    <scope>NUCLEOTIDE SEQUENCE</scope>
    <source>
        <strain evidence="9">FACHB 800</strain>
    </source>
</reference>
<dbReference type="GO" id="GO:0030246">
    <property type="term" value="F:carbohydrate binding"/>
    <property type="evidence" value="ECO:0007669"/>
    <property type="project" value="InterPro"/>
</dbReference>
<evidence type="ECO:0000259" key="8">
    <source>
        <dbReference type="Pfam" id="PF03636"/>
    </source>
</evidence>
<evidence type="ECO:0000256" key="3">
    <source>
        <dbReference type="PIRSR" id="PIRSR610972-2"/>
    </source>
</evidence>
<feature type="domain" description="Glycoside hydrolase family 65 N-terminal" evidence="8">
    <location>
        <begin position="19"/>
        <end position="251"/>
    </location>
</feature>
<evidence type="ECO:0000256" key="1">
    <source>
        <dbReference type="ARBA" id="ARBA00006171"/>
    </source>
</evidence>
<gene>
    <name evidence="9" type="ORF">B6N60_04008</name>
</gene>
<dbReference type="Gene3D" id="1.10.150.240">
    <property type="entry name" value="Putative phosphatase, domain 2"/>
    <property type="match status" value="1"/>
</dbReference>
<dbReference type="SFLD" id="SFLDG01129">
    <property type="entry name" value="C1.5:_HAD__Beta-PGM__Phosphata"/>
    <property type="match status" value="1"/>
</dbReference>
<dbReference type="GO" id="GO:0000287">
    <property type="term" value="F:magnesium ion binding"/>
    <property type="evidence" value="ECO:0007669"/>
    <property type="project" value="InterPro"/>
</dbReference>
<dbReference type="InterPro" id="IPR012341">
    <property type="entry name" value="6hp_glycosidase-like_sf"/>
</dbReference>
<feature type="domain" description="Glycoside hydrolase family 65 central catalytic" evidence="6">
    <location>
        <begin position="303"/>
        <end position="686"/>
    </location>
</feature>
<dbReference type="SUPFAM" id="SSF48208">
    <property type="entry name" value="Six-hairpin glycosidases"/>
    <property type="match status" value="1"/>
</dbReference>
<dbReference type="SFLD" id="SFLDG01135">
    <property type="entry name" value="C1.5.6:_HAD__Beta-PGM__Phospha"/>
    <property type="match status" value="1"/>
</dbReference>
<dbReference type="NCBIfam" id="TIGR02009">
    <property type="entry name" value="PGMB-YQAB-SF"/>
    <property type="match status" value="1"/>
</dbReference>
<dbReference type="PANTHER" id="PTHR11051:SF8">
    <property type="entry name" value="PROTEIN-GLUCOSYLGALACTOSYLHYDROXYLYSINE GLUCOSIDASE"/>
    <property type="match status" value="1"/>
</dbReference>
<name>A0A975TAU9_9NOST</name>
<dbReference type="InterPro" id="IPR023198">
    <property type="entry name" value="PGP-like_dom2"/>
</dbReference>
<feature type="binding site" evidence="4">
    <location>
        <position position="755"/>
    </location>
    <ligand>
        <name>Mg(2+)</name>
        <dbReference type="ChEBI" id="CHEBI:18420"/>
    </ligand>
</feature>
<dbReference type="InterPro" id="IPR008928">
    <property type="entry name" value="6-hairpin_glycosidase_sf"/>
</dbReference>
<accession>A0A975TAU9</accession>
<dbReference type="InterPro" id="IPR010976">
    <property type="entry name" value="B-phosphoglucomutase_hydrolase"/>
</dbReference>
<dbReference type="InterPro" id="IPR005196">
    <property type="entry name" value="Glyco_hydro_65_N"/>
</dbReference>
<feature type="active site" description="Nucleophile" evidence="2">
    <location>
        <position position="753"/>
    </location>
</feature>
<feature type="binding site" evidence="3">
    <location>
        <begin position="753"/>
        <end position="755"/>
    </location>
    <ligand>
        <name>substrate</name>
    </ligand>
</feature>
<dbReference type="InterPro" id="IPR006439">
    <property type="entry name" value="HAD-SF_hydro_IA"/>
</dbReference>
<feature type="active site" description="Proton donor/acceptor" evidence="2">
    <location>
        <position position="755"/>
    </location>
</feature>
<dbReference type="InterPro" id="IPR005194">
    <property type="entry name" value="Glyco_hydro_65_C"/>
</dbReference>
<keyword evidence="10" id="KW-1185">Reference proteome</keyword>
<dbReference type="Pfam" id="PF03632">
    <property type="entry name" value="Glyco_hydro_65m"/>
    <property type="match status" value="1"/>
</dbReference>
<comment type="similarity">
    <text evidence="1">Belongs to the HAD-like hydrolase superfamily. CbbY/CbbZ/Gph/YieH family.</text>
</comment>
<comment type="cofactor">
    <cofactor evidence="4">
        <name>Mg(2+)</name>
        <dbReference type="ChEBI" id="CHEBI:18420"/>
    </cofactor>
    <text evidence="4">Binds 2 magnesium ions per subunit.</text>
</comment>
<dbReference type="GO" id="GO:0005975">
    <property type="term" value="P:carbohydrate metabolic process"/>
    <property type="evidence" value="ECO:0007669"/>
    <property type="project" value="InterPro"/>
</dbReference>
<feature type="site" description="Important for catalytic activity and assists the phosphoryl transfer reaction to Asp8 by balancing charge and orienting the reacting groups" evidence="5">
    <location>
        <position position="887"/>
    </location>
</feature>
<organism evidence="9 10">
    <name type="scientific">Richelia sinica FACHB-800</name>
    <dbReference type="NCBI Taxonomy" id="1357546"/>
    <lineage>
        <taxon>Bacteria</taxon>
        <taxon>Bacillati</taxon>
        <taxon>Cyanobacteriota</taxon>
        <taxon>Cyanophyceae</taxon>
        <taxon>Nostocales</taxon>
        <taxon>Nostocaceae</taxon>
        <taxon>Richelia</taxon>
    </lineage>
</organism>
<dbReference type="Pfam" id="PF00702">
    <property type="entry name" value="Hydrolase"/>
    <property type="match status" value="1"/>
</dbReference>
<dbReference type="InterPro" id="IPR036412">
    <property type="entry name" value="HAD-like_sf"/>
</dbReference>
<evidence type="ECO:0000256" key="5">
    <source>
        <dbReference type="PIRSR" id="PIRSR610972-4"/>
    </source>
</evidence>
<dbReference type="InterPro" id="IPR010972">
    <property type="entry name" value="Beta-PGM"/>
</dbReference>
<dbReference type="InterPro" id="IPR023214">
    <property type="entry name" value="HAD_sf"/>
</dbReference>
<dbReference type="Pfam" id="PF03636">
    <property type="entry name" value="Glyco_hydro_65N"/>
    <property type="match status" value="1"/>
</dbReference>
<dbReference type="Gene3D" id="1.50.10.10">
    <property type="match status" value="1"/>
</dbReference>
<dbReference type="SFLD" id="SFLDS00003">
    <property type="entry name" value="Haloacid_Dehalogenase"/>
    <property type="match status" value="1"/>
</dbReference>
<feature type="binding site" evidence="3">
    <location>
        <begin position="856"/>
        <end position="860"/>
    </location>
    <ligand>
        <name>substrate</name>
    </ligand>
</feature>
<dbReference type="GO" id="GO:0004553">
    <property type="term" value="F:hydrolase activity, hydrolyzing O-glycosyl compounds"/>
    <property type="evidence" value="ECO:0007669"/>
    <property type="project" value="TreeGrafter"/>
</dbReference>
<dbReference type="KEGG" id="rsin:B6N60_04008"/>
<dbReference type="PANTHER" id="PTHR11051">
    <property type="entry name" value="GLYCOSYL HYDROLASE-RELATED"/>
    <property type="match status" value="1"/>
</dbReference>
<feature type="binding site" evidence="3">
    <location>
        <begin position="788"/>
        <end position="793"/>
    </location>
    <ligand>
        <name>substrate</name>
    </ligand>
</feature>
<feature type="binding site" evidence="4">
    <location>
        <position position="912"/>
    </location>
    <ligand>
        <name>Mg(2+)</name>
        <dbReference type="ChEBI" id="CHEBI:18420"/>
    </ligand>
</feature>
<dbReference type="AlphaFoldDB" id="A0A975TAU9"/>
<evidence type="ECO:0000259" key="6">
    <source>
        <dbReference type="Pfam" id="PF03632"/>
    </source>
</evidence>
<dbReference type="GO" id="GO:0016757">
    <property type="term" value="F:glycosyltransferase activity"/>
    <property type="evidence" value="ECO:0007669"/>
    <property type="project" value="UniProtKB-ARBA"/>
</dbReference>